<feature type="domain" description="FecR protein" evidence="1">
    <location>
        <begin position="135"/>
        <end position="227"/>
    </location>
</feature>
<dbReference type="Gene3D" id="2.60.120.1440">
    <property type="match status" value="1"/>
</dbReference>
<evidence type="ECO:0000313" key="3">
    <source>
        <dbReference type="EMBL" id="HGY56969.1"/>
    </source>
</evidence>
<dbReference type="Proteomes" id="UP000885779">
    <property type="component" value="Unassembled WGS sequence"/>
</dbReference>
<feature type="domain" description="Protein FecR C-terminal" evidence="2">
    <location>
        <begin position="276"/>
        <end position="342"/>
    </location>
</feature>
<comment type="caution">
    <text evidence="3">The sequence shown here is derived from an EMBL/GenBank/DDBJ whole genome shotgun (WGS) entry which is preliminary data.</text>
</comment>
<dbReference type="Gene3D" id="3.55.50.30">
    <property type="match status" value="1"/>
</dbReference>
<name>A0A7V4U386_CALAY</name>
<evidence type="ECO:0000259" key="1">
    <source>
        <dbReference type="Pfam" id="PF04773"/>
    </source>
</evidence>
<gene>
    <name evidence="3" type="ORF">ENK44_14770</name>
</gene>
<evidence type="ECO:0000259" key="2">
    <source>
        <dbReference type="Pfam" id="PF16344"/>
    </source>
</evidence>
<dbReference type="PANTHER" id="PTHR30273">
    <property type="entry name" value="PERIPLASMIC SIGNAL SENSOR AND SIGMA FACTOR ACTIVATOR FECR-RELATED"/>
    <property type="match status" value="1"/>
</dbReference>
<dbReference type="InterPro" id="IPR006860">
    <property type="entry name" value="FecR"/>
</dbReference>
<dbReference type="Pfam" id="PF04773">
    <property type="entry name" value="FecR"/>
    <property type="match status" value="1"/>
</dbReference>
<accession>A0A7V4U386</accession>
<dbReference type="Pfam" id="PF16344">
    <property type="entry name" value="FecR_C"/>
    <property type="match status" value="1"/>
</dbReference>
<dbReference type="InterPro" id="IPR012373">
    <property type="entry name" value="Ferrdict_sens_TM"/>
</dbReference>
<proteinExistence type="predicted"/>
<organism evidence="3">
    <name type="scientific">Caldithrix abyssi</name>
    <dbReference type="NCBI Taxonomy" id="187145"/>
    <lineage>
        <taxon>Bacteria</taxon>
        <taxon>Pseudomonadati</taxon>
        <taxon>Calditrichota</taxon>
        <taxon>Calditrichia</taxon>
        <taxon>Calditrichales</taxon>
        <taxon>Calditrichaceae</taxon>
        <taxon>Caldithrix</taxon>
    </lineage>
</organism>
<reference evidence="3" key="1">
    <citation type="journal article" date="2020" name="mSystems">
        <title>Genome- and Community-Level Interaction Insights into Carbon Utilization and Element Cycling Functions of Hydrothermarchaeota in Hydrothermal Sediment.</title>
        <authorList>
            <person name="Zhou Z."/>
            <person name="Liu Y."/>
            <person name="Xu W."/>
            <person name="Pan J."/>
            <person name="Luo Z.H."/>
            <person name="Li M."/>
        </authorList>
    </citation>
    <scope>NUCLEOTIDE SEQUENCE [LARGE SCALE GENOMIC DNA]</scope>
    <source>
        <strain evidence="3">HyVt-577</strain>
    </source>
</reference>
<dbReference type="PIRSF" id="PIRSF018266">
    <property type="entry name" value="FecR"/>
    <property type="match status" value="1"/>
</dbReference>
<dbReference type="GO" id="GO:0016989">
    <property type="term" value="F:sigma factor antagonist activity"/>
    <property type="evidence" value="ECO:0007669"/>
    <property type="project" value="TreeGrafter"/>
</dbReference>
<dbReference type="EMBL" id="DRQG01000142">
    <property type="protein sequence ID" value="HGY56969.1"/>
    <property type="molecule type" value="Genomic_DNA"/>
</dbReference>
<protein>
    <submittedName>
        <fullName evidence="3">DUF4974 domain-containing protein</fullName>
    </submittedName>
</protein>
<dbReference type="InterPro" id="IPR032508">
    <property type="entry name" value="FecR_C"/>
</dbReference>
<dbReference type="PANTHER" id="PTHR30273:SF2">
    <property type="entry name" value="PROTEIN FECR"/>
    <property type="match status" value="1"/>
</dbReference>
<dbReference type="AlphaFoldDB" id="A0A7V4U386"/>
<sequence length="350" mass="40019">MEYSEYINLIIKQLSGTITPDEKKKLNHWLESDSENKKTLALFKQIWHTRQAENGFVDLQSAWAGLAEKAGISLPYEELREKPARLQLPRQDSVTKIGYRIMRYAAVILITVSLVYFWGRSAHEAPKDGLREIFVQYGKQNSVTLPDGSQVTLDAGSKLRFAEGFGRKSREVYLNGEAYFEVSHNELKPFIIYANGGVVTVLGTKFNVRAWQLNDREVRVVVVDGKVSFRHKSQRQNSAVVVSKGKMSYLASTHPQPSKPIKVDIGKHLAWMNRELILDNAPLNEVLDRLARWYDLQFKLPSPLYEKVKITGSFKKKSIGYILQAIGLMTQMDYKQEGKTVVFYKRKTTL</sequence>